<dbReference type="InterPro" id="IPR047324">
    <property type="entry name" value="LbH_gamma_CA-like"/>
</dbReference>
<gene>
    <name evidence="1" type="primary">yrdA</name>
    <name evidence="2" type="ORF">DFR61_13622</name>
    <name evidence="1" type="ORF">NCTC10597_02097</name>
</gene>
<reference evidence="1 3" key="1">
    <citation type="submission" date="2018-06" db="EMBL/GenBank/DDBJ databases">
        <authorList>
            <consortium name="Pathogen Informatics"/>
            <person name="Doyle S."/>
        </authorList>
    </citation>
    <scope>NUCLEOTIDE SEQUENCE [LARGE SCALE GENOMIC DNA]</scope>
    <source>
        <strain evidence="1 3">NCTC10597</strain>
    </source>
</reference>
<reference evidence="2 4" key="2">
    <citation type="submission" date="2019-03" db="EMBL/GenBank/DDBJ databases">
        <title>Genomic Encyclopedia of Type Strains, Phase IV (KMG-IV): sequencing the most valuable type-strain genomes for metagenomic binning, comparative biology and taxonomic classification.</title>
        <authorList>
            <person name="Goeker M."/>
        </authorList>
    </citation>
    <scope>NUCLEOTIDE SEQUENCE [LARGE SCALE GENOMIC DNA]</scope>
    <source>
        <strain evidence="2 4">DSM 20580</strain>
    </source>
</reference>
<evidence type="ECO:0000313" key="1">
    <source>
        <dbReference type="EMBL" id="STX10375.1"/>
    </source>
</evidence>
<evidence type="ECO:0000313" key="4">
    <source>
        <dbReference type="Proteomes" id="UP000294641"/>
    </source>
</evidence>
<evidence type="ECO:0000313" key="3">
    <source>
        <dbReference type="Proteomes" id="UP000254330"/>
    </source>
</evidence>
<dbReference type="OrthoDB" id="9803036at2"/>
<dbReference type="EMBL" id="UGNP01000001">
    <property type="protein sequence ID" value="STX10375.1"/>
    <property type="molecule type" value="Genomic_DNA"/>
</dbReference>
<dbReference type="PANTHER" id="PTHR13061:SF29">
    <property type="entry name" value="GAMMA CARBONIC ANHYDRASE-LIKE 1, MITOCHONDRIAL-RELATED"/>
    <property type="match status" value="1"/>
</dbReference>
<dbReference type="InterPro" id="IPR050484">
    <property type="entry name" value="Transf_Hexapept/Carb_Anhydrase"/>
</dbReference>
<sequence>MIYPYKGKEPKIDETAFIGDHVVITGDVTIGEGSSIFYNTVIRGDVSPTIIGKRVNVQDLCCLHQSPAFPLIIEDEASIGHQATLHSCHIKKGALIGMASIILDGAVIGEGAFIGAGSLVTQGTVIPPNTLAFGRPAKAVRELTDADRKDMNRILNEYYEKGQYYKSLQKK</sequence>
<proteinExistence type="predicted"/>
<dbReference type="Proteomes" id="UP000254330">
    <property type="component" value="Unassembled WGS sequence"/>
</dbReference>
<accession>A0A2U3AAC4</accession>
<dbReference type="Pfam" id="PF00132">
    <property type="entry name" value="Hexapep"/>
    <property type="match status" value="1"/>
</dbReference>
<comment type="caution">
    <text evidence="1">The sequence shown here is derived from an EMBL/GenBank/DDBJ whole genome shotgun (WGS) entry which is preliminary data.</text>
</comment>
<dbReference type="Gene3D" id="2.160.10.10">
    <property type="entry name" value="Hexapeptide repeat proteins"/>
    <property type="match status" value="1"/>
</dbReference>
<dbReference type="CDD" id="cd04645">
    <property type="entry name" value="LbH_gamma_CA_like"/>
    <property type="match status" value="1"/>
</dbReference>
<dbReference type="PANTHER" id="PTHR13061">
    <property type="entry name" value="DYNACTIN SUBUNIT P25"/>
    <property type="match status" value="1"/>
</dbReference>
<protein>
    <submittedName>
        <fullName evidence="2">Carbonic anhydrase/acetyltransferase-like protein (Isoleucine patch superfamily)</fullName>
    </submittedName>
    <submittedName>
        <fullName evidence="1">Carnitine operon protein CaiE</fullName>
    </submittedName>
</protein>
<organism evidence="1 3">
    <name type="scientific">Kurthia zopfii</name>
    <dbReference type="NCBI Taxonomy" id="1650"/>
    <lineage>
        <taxon>Bacteria</taxon>
        <taxon>Bacillati</taxon>
        <taxon>Bacillota</taxon>
        <taxon>Bacilli</taxon>
        <taxon>Bacillales</taxon>
        <taxon>Caryophanaceae</taxon>
        <taxon>Kurthia</taxon>
    </lineage>
</organism>
<name>A0A2U3AAC4_9BACL</name>
<evidence type="ECO:0000313" key="2">
    <source>
        <dbReference type="EMBL" id="TDR34737.1"/>
    </source>
</evidence>
<dbReference type="AlphaFoldDB" id="A0A2U3AAC4"/>
<dbReference type="InterPro" id="IPR001451">
    <property type="entry name" value="Hexapep"/>
</dbReference>
<dbReference type="RefSeq" id="WP_109350485.1">
    <property type="nucleotide sequence ID" value="NZ_BJUE01000049.1"/>
</dbReference>
<dbReference type="EMBL" id="SNZG01000036">
    <property type="protein sequence ID" value="TDR34737.1"/>
    <property type="molecule type" value="Genomic_DNA"/>
</dbReference>
<dbReference type="Proteomes" id="UP000294641">
    <property type="component" value="Unassembled WGS sequence"/>
</dbReference>
<dbReference type="InterPro" id="IPR011004">
    <property type="entry name" value="Trimer_LpxA-like_sf"/>
</dbReference>
<dbReference type="SUPFAM" id="SSF51161">
    <property type="entry name" value="Trimeric LpxA-like enzymes"/>
    <property type="match status" value="1"/>
</dbReference>
<keyword evidence="4" id="KW-1185">Reference proteome</keyword>